<dbReference type="KEGG" id="nmk:CHR53_01995"/>
<proteinExistence type="predicted"/>
<sequence>MKGLMAKMDQWTLRRLRMVIWKRWQKVRTWCSWAQEIGSQTKERYEIGRTQEKATDDLPVAIF</sequence>
<dbReference type="Proteomes" id="UP000282892">
    <property type="component" value="Chromosome"/>
</dbReference>
<organism evidence="1 2">
    <name type="scientific">Neobacillus mesonae</name>
    <dbReference type="NCBI Taxonomy" id="1193713"/>
    <lineage>
        <taxon>Bacteria</taxon>
        <taxon>Bacillati</taxon>
        <taxon>Bacillota</taxon>
        <taxon>Bacilli</taxon>
        <taxon>Bacillales</taxon>
        <taxon>Bacillaceae</taxon>
        <taxon>Neobacillus</taxon>
    </lineage>
</organism>
<protein>
    <submittedName>
        <fullName evidence="1">Uncharacterized protein</fullName>
    </submittedName>
</protein>
<evidence type="ECO:0000313" key="1">
    <source>
        <dbReference type="EMBL" id="AZU60134.1"/>
    </source>
</evidence>
<dbReference type="EMBL" id="CP022572">
    <property type="protein sequence ID" value="AZU60134.1"/>
    <property type="molecule type" value="Genomic_DNA"/>
</dbReference>
<dbReference type="AlphaFoldDB" id="A0A3T0HSP2"/>
<accession>A0A3T0HSP2</accession>
<keyword evidence="2" id="KW-1185">Reference proteome</keyword>
<reference evidence="1 2" key="1">
    <citation type="submission" date="2017-07" db="EMBL/GenBank/DDBJ databases">
        <title>The complete genome sequence of Bacillus mesonae strain H20-5, an efficient strain improving plant abiotic stress resistance.</title>
        <authorList>
            <person name="Kim S.Y."/>
            <person name="Song H."/>
            <person name="Sang M.K."/>
            <person name="Weon H.-Y."/>
            <person name="Song J."/>
        </authorList>
    </citation>
    <scope>NUCLEOTIDE SEQUENCE [LARGE SCALE GENOMIC DNA]</scope>
    <source>
        <strain evidence="1 2">H20-5</strain>
    </source>
</reference>
<gene>
    <name evidence="1" type="ORF">CHR53_01995</name>
</gene>
<name>A0A3T0HSP2_9BACI</name>
<evidence type="ECO:0000313" key="2">
    <source>
        <dbReference type="Proteomes" id="UP000282892"/>
    </source>
</evidence>